<comment type="function">
    <text evidence="1 8">Required for growth under high-pressure and low-temperature conditions.</text>
</comment>
<dbReference type="GeneID" id="96904325"/>
<dbReference type="RefSeq" id="XP_003677032.1">
    <property type="nucleotide sequence ID" value="XM_003676984.1"/>
</dbReference>
<protein>
    <recommendedName>
        <fullName evidence="4 8">Defect at low temperature protein 1</fullName>
    </recommendedName>
</protein>
<dbReference type="PROSITE" id="PS00430">
    <property type="entry name" value="TONB_DEPENDENT_REC_1"/>
    <property type="match status" value="1"/>
</dbReference>
<evidence type="ECO:0000256" key="1">
    <source>
        <dbReference type="ARBA" id="ARBA00002489"/>
    </source>
</evidence>
<name>G0VGQ6_NAUCA</name>
<dbReference type="OrthoDB" id="4096362at2759"/>
<keyword evidence="6 8" id="KW-1133">Transmembrane helix</keyword>
<dbReference type="InterPro" id="IPR010916">
    <property type="entry name" value="TonB_box_CS"/>
</dbReference>
<dbReference type="OMA" id="YESFQFS"/>
<evidence type="ECO:0000256" key="2">
    <source>
        <dbReference type="ARBA" id="ARBA00004141"/>
    </source>
</evidence>
<keyword evidence="11" id="KW-1185">Reference proteome</keyword>
<evidence type="ECO:0000256" key="5">
    <source>
        <dbReference type="ARBA" id="ARBA00022692"/>
    </source>
</evidence>
<gene>
    <name evidence="10" type="primary">NCAS0F01930</name>
    <name evidence="8" type="synonym">DLT1</name>
    <name evidence="10" type="ordered locus">NCAS_0F01930</name>
</gene>
<dbReference type="HOGENOM" id="CLU_066044_0_0_1"/>
<dbReference type="STRING" id="1064592.G0VGQ6"/>
<dbReference type="eggNOG" id="ENOG502RAJJ">
    <property type="taxonomic scope" value="Eukaryota"/>
</dbReference>
<dbReference type="Proteomes" id="UP000001640">
    <property type="component" value="Chromosome 6"/>
</dbReference>
<feature type="region of interest" description="Disordered" evidence="9">
    <location>
        <begin position="287"/>
        <end position="415"/>
    </location>
</feature>
<evidence type="ECO:0000256" key="6">
    <source>
        <dbReference type="ARBA" id="ARBA00022989"/>
    </source>
</evidence>
<reference key="2">
    <citation type="submission" date="2011-08" db="EMBL/GenBank/DDBJ databases">
        <title>Genome sequence of Naumovozyma castellii.</title>
        <authorList>
            <person name="Gordon J.L."/>
            <person name="Armisen D."/>
            <person name="Proux-Wera E."/>
            <person name="OhEigeartaigh S.S."/>
            <person name="Byrne K.P."/>
            <person name="Wolfe K.H."/>
        </authorList>
    </citation>
    <scope>NUCLEOTIDE SEQUENCE</scope>
    <source>
        <strain>Type strain:CBS 4309</strain>
    </source>
</reference>
<dbReference type="GO" id="GO:0016020">
    <property type="term" value="C:membrane"/>
    <property type="evidence" value="ECO:0007669"/>
    <property type="project" value="UniProtKB-SubCell"/>
</dbReference>
<reference evidence="10 11" key="1">
    <citation type="journal article" date="2011" name="Proc. Natl. Acad. Sci. U.S.A.">
        <title>Evolutionary erosion of yeast sex chromosomes by mating-type switching accidents.</title>
        <authorList>
            <person name="Gordon J.L."/>
            <person name="Armisen D."/>
            <person name="Proux-Wera E."/>
            <person name="Oheigeartaigh S.S."/>
            <person name="Byrne K.P."/>
            <person name="Wolfe K.H."/>
        </authorList>
    </citation>
    <scope>NUCLEOTIDE SEQUENCE [LARGE SCALE GENOMIC DNA]</scope>
    <source>
        <strain evidence="11">ATCC 76901 / BCRC 22586 / CBS 4309 / NBRC 1992 / NRRL Y-12630</strain>
    </source>
</reference>
<comment type="similarity">
    <text evidence="3 8">Belongs to the DLT1 family.</text>
</comment>
<evidence type="ECO:0000256" key="8">
    <source>
        <dbReference type="RuleBase" id="RU367100"/>
    </source>
</evidence>
<evidence type="ECO:0000256" key="3">
    <source>
        <dbReference type="ARBA" id="ARBA00005550"/>
    </source>
</evidence>
<feature type="region of interest" description="Disordered" evidence="9">
    <location>
        <begin position="253"/>
        <end position="275"/>
    </location>
</feature>
<organism evidence="10 11">
    <name type="scientific">Naumovozyma castellii</name>
    <name type="common">Yeast</name>
    <name type="synonym">Saccharomyces castellii</name>
    <dbReference type="NCBI Taxonomy" id="27288"/>
    <lineage>
        <taxon>Eukaryota</taxon>
        <taxon>Fungi</taxon>
        <taxon>Dikarya</taxon>
        <taxon>Ascomycota</taxon>
        <taxon>Saccharomycotina</taxon>
        <taxon>Saccharomycetes</taxon>
        <taxon>Saccharomycetales</taxon>
        <taxon>Saccharomycetaceae</taxon>
        <taxon>Naumovozyma</taxon>
    </lineage>
</organism>
<evidence type="ECO:0000256" key="7">
    <source>
        <dbReference type="ARBA" id="ARBA00023136"/>
    </source>
</evidence>
<sequence length="415" mass="47843">MSNYRKVKYWLYRCFLFIAILLLIGFAAVLPIDSIAQASQSQNNALNTFIVVGALVVFGLICIIILVGRMFLHKSCFKDIPRRYIPITPDDLPHKHSRELITNNMERSKELSTLFKKPKDPVIHAGLEPPIRCDDPNFEKLFPEYLSYKTCINSITETLKYKGLFMNTIAVNVELSDTFSDVIQEQFIRPTIDQAEIQRGNRFIELYESFQFSDKEIERSDFYEFINLCIHFHDVSFSRDKSKIKIRHLNSYSQNDEDEDNSPDSENQNNKSSPLFKKFSSFSMGADKNKGTGYSPDYIKDEDKDDNADENPLFKKFTTYSMEPEPDKEGNAEDAENAADTMGYFPESSRFSPETPSYVIRRNSTSSVTRRIPTSALPANDNDGDEDLDRDGHYEDEMEHDKLSNVESYKSVIRH</sequence>
<dbReference type="InParanoid" id="G0VGQ6"/>
<keyword evidence="5 8" id="KW-0812">Transmembrane</keyword>
<evidence type="ECO:0000256" key="9">
    <source>
        <dbReference type="SAM" id="MobiDB-lite"/>
    </source>
</evidence>
<dbReference type="FunCoup" id="G0VGQ6">
    <property type="interactions" value="27"/>
</dbReference>
<evidence type="ECO:0000313" key="10">
    <source>
        <dbReference type="EMBL" id="CCC70677.1"/>
    </source>
</evidence>
<feature type="transmembrane region" description="Helical" evidence="8">
    <location>
        <begin position="48"/>
        <end position="72"/>
    </location>
</feature>
<evidence type="ECO:0000256" key="4">
    <source>
        <dbReference type="ARBA" id="ARBA00021353"/>
    </source>
</evidence>
<evidence type="ECO:0000313" key="11">
    <source>
        <dbReference type="Proteomes" id="UP000001640"/>
    </source>
</evidence>
<dbReference type="AlphaFoldDB" id="G0VGQ6"/>
<proteinExistence type="inferred from homology"/>
<dbReference type="KEGG" id="ncs:NCAS_0F01930"/>
<dbReference type="PANTHER" id="PTHR40021">
    <property type="entry name" value="DEFECT AT LOW TEMPERATURE PROTEIN 1"/>
    <property type="match status" value="1"/>
</dbReference>
<accession>G0VGQ6</accession>
<feature type="compositionally biased region" description="Basic and acidic residues" evidence="9">
    <location>
        <begin position="390"/>
        <end position="404"/>
    </location>
</feature>
<comment type="subcellular location">
    <subcellularLocation>
        <location evidence="2 8">Membrane</location>
        <topology evidence="2 8">Multi-pass membrane protein</topology>
    </subcellularLocation>
</comment>
<feature type="compositionally biased region" description="Low complexity" evidence="9">
    <location>
        <begin position="264"/>
        <end position="275"/>
    </location>
</feature>
<dbReference type="InterPro" id="IPR038869">
    <property type="entry name" value="DLT1"/>
</dbReference>
<keyword evidence="7 8" id="KW-0472">Membrane</keyword>
<dbReference type="PANTHER" id="PTHR40021:SF1">
    <property type="entry name" value="DEFECT AT LOW TEMPERATURE PROTEIN 1"/>
    <property type="match status" value="1"/>
</dbReference>
<comment type="caution">
    <text evidence="8">Lacks conserved residue(s) required for the propagation of feature annotation.</text>
</comment>
<dbReference type="EMBL" id="HE576757">
    <property type="protein sequence ID" value="CCC70677.1"/>
    <property type="molecule type" value="Genomic_DNA"/>
</dbReference>